<dbReference type="Proteomes" id="UP001183388">
    <property type="component" value="Unassembled WGS sequence"/>
</dbReference>
<keyword evidence="2" id="KW-1185">Reference proteome</keyword>
<sequence length="100" mass="10564">MSGGGGDAGEATFRTVVRGEPIEVPATIDGIRATLSEDEADAFDREVGRTPATRLPLVLTRWALLHTGAREEDDEVVARLRRGDFSGCVPGEDLPESGAA</sequence>
<protein>
    <submittedName>
        <fullName evidence="1">Uncharacterized protein</fullName>
    </submittedName>
</protein>
<evidence type="ECO:0000313" key="1">
    <source>
        <dbReference type="EMBL" id="MDT0308468.1"/>
    </source>
</evidence>
<organism evidence="1 2">
    <name type="scientific">Streptomyces boetiae</name>
    <dbReference type="NCBI Taxonomy" id="3075541"/>
    <lineage>
        <taxon>Bacteria</taxon>
        <taxon>Bacillati</taxon>
        <taxon>Actinomycetota</taxon>
        <taxon>Actinomycetes</taxon>
        <taxon>Kitasatosporales</taxon>
        <taxon>Streptomycetaceae</taxon>
        <taxon>Streptomyces</taxon>
    </lineage>
</organism>
<proteinExistence type="predicted"/>
<dbReference type="EMBL" id="JAVREN010000022">
    <property type="protein sequence ID" value="MDT0308468.1"/>
    <property type="molecule type" value="Genomic_DNA"/>
</dbReference>
<gene>
    <name evidence="1" type="ORF">RM780_16090</name>
</gene>
<dbReference type="RefSeq" id="WP_311631417.1">
    <property type="nucleotide sequence ID" value="NZ_JAVREN010000022.1"/>
</dbReference>
<comment type="caution">
    <text evidence="1">The sequence shown here is derived from an EMBL/GenBank/DDBJ whole genome shotgun (WGS) entry which is preliminary data.</text>
</comment>
<reference evidence="2" key="1">
    <citation type="submission" date="2023-07" db="EMBL/GenBank/DDBJ databases">
        <title>30 novel species of actinomycetes from the DSMZ collection.</title>
        <authorList>
            <person name="Nouioui I."/>
        </authorList>
    </citation>
    <scope>NUCLEOTIDE SEQUENCE [LARGE SCALE GENOMIC DNA]</scope>
    <source>
        <strain evidence="2">DSM 44917</strain>
    </source>
</reference>
<name>A0ABU2LB87_9ACTN</name>
<accession>A0ABU2LB87</accession>
<evidence type="ECO:0000313" key="2">
    <source>
        <dbReference type="Proteomes" id="UP001183388"/>
    </source>
</evidence>